<sequence>MSQYHEPVEYLDEKAKDIVRALNSLKEEVEAVDWYNQRVVSSKDEELKAIMAHNRDEEIEHVCMTLEWLRRNMPVWDEELRTYLFTDGPITELEEEAMAGDKKEEEASSKGDISLDLGDLK</sequence>
<evidence type="ECO:0000313" key="8">
    <source>
        <dbReference type="EMBL" id="MSS43270.1"/>
    </source>
</evidence>
<reference evidence="8 9" key="1">
    <citation type="submission" date="2019-08" db="EMBL/GenBank/DDBJ databases">
        <title>In-depth cultivation of the pig gut microbiome towards novel bacterial diversity and tailored functional studies.</title>
        <authorList>
            <person name="Wylensek D."/>
            <person name="Hitch T.C.A."/>
            <person name="Clavel T."/>
        </authorList>
    </citation>
    <scope>NUCLEOTIDE SEQUENCE [LARGE SCALE GENOMIC DNA]</scope>
    <source>
        <strain evidence="8 9">Med78-601-WT-4W-RMD-3</strain>
    </source>
</reference>
<dbReference type="Gene3D" id="6.10.140.1960">
    <property type="match status" value="1"/>
</dbReference>
<evidence type="ECO:0000256" key="2">
    <source>
        <dbReference type="ARBA" id="ARBA00022723"/>
    </source>
</evidence>
<dbReference type="OrthoDB" id="9796238at2"/>
<evidence type="ECO:0000256" key="4">
    <source>
        <dbReference type="ARBA" id="ARBA00033738"/>
    </source>
</evidence>
<dbReference type="GO" id="GO:0004322">
    <property type="term" value="F:ferroxidase activity"/>
    <property type="evidence" value="ECO:0007669"/>
    <property type="project" value="InterPro"/>
</dbReference>
<gene>
    <name evidence="8" type="ORF">FYJ27_05925</name>
    <name evidence="7" type="ORF">L0P62_04520</name>
</gene>
<dbReference type="AlphaFoldDB" id="A0A844FH29"/>
<evidence type="ECO:0000256" key="5">
    <source>
        <dbReference type="ARBA" id="ARBA00033787"/>
    </source>
</evidence>
<dbReference type="InterPro" id="IPR030907">
    <property type="entry name" value="Ferrit_encaps"/>
</dbReference>
<dbReference type="EMBL" id="VULR01000006">
    <property type="protein sequence ID" value="MSS43270.1"/>
    <property type="molecule type" value="Genomic_DNA"/>
</dbReference>
<dbReference type="InterPro" id="IPR009078">
    <property type="entry name" value="Ferritin-like_SF"/>
</dbReference>
<evidence type="ECO:0000256" key="1">
    <source>
        <dbReference type="ARBA" id="ARBA00022434"/>
    </source>
</evidence>
<dbReference type="NCBIfam" id="TIGR04535">
    <property type="entry name" value="ferrit_encaps"/>
    <property type="match status" value="1"/>
</dbReference>
<comment type="subcellular location">
    <subcellularLocation>
        <location evidence="4">Encapsulin nanocompartment</location>
    </subcellularLocation>
</comment>
<proteinExistence type="predicted"/>
<accession>A0A844FH29</accession>
<organism evidence="8 9">
    <name type="scientific">Anaerosalibacter bizertensis</name>
    <dbReference type="NCBI Taxonomy" id="932217"/>
    <lineage>
        <taxon>Bacteria</taxon>
        <taxon>Bacillati</taxon>
        <taxon>Bacillota</taxon>
        <taxon>Tissierellia</taxon>
        <taxon>Tissierellales</taxon>
        <taxon>Sporanaerobacteraceae</taxon>
        <taxon>Anaerosalibacter</taxon>
    </lineage>
</organism>
<dbReference type="InterPro" id="IPR054581">
    <property type="entry name" value="EncFtn-like"/>
</dbReference>
<evidence type="ECO:0000313" key="9">
    <source>
        <dbReference type="Proteomes" id="UP000462760"/>
    </source>
</evidence>
<reference evidence="7" key="2">
    <citation type="submission" date="2022-01" db="EMBL/GenBank/DDBJ databases">
        <title>Collection of gut derived symbiotic bacterial strains cultured from healthy donors.</title>
        <authorList>
            <person name="Lin H."/>
            <person name="Kohout C."/>
            <person name="Waligurski E."/>
            <person name="Pamer E.G."/>
        </authorList>
    </citation>
    <scope>NUCLEOTIDE SEQUENCE</scope>
    <source>
        <strain evidence="7">MSK.14.39</strain>
    </source>
</reference>
<comment type="caution">
    <text evidence="8">The sequence shown here is derived from an EMBL/GenBank/DDBJ whole genome shotgun (WGS) entry which is preliminary data.</text>
</comment>
<dbReference type="RefSeq" id="WP_154483948.1">
    <property type="nucleotide sequence ID" value="NZ_JAHLOA010000012.1"/>
</dbReference>
<evidence type="ECO:0000256" key="6">
    <source>
        <dbReference type="SAM" id="MobiDB-lite"/>
    </source>
</evidence>
<dbReference type="GO" id="GO:0140737">
    <property type="term" value="C:encapsulin nanocompartment"/>
    <property type="evidence" value="ECO:0007669"/>
    <property type="project" value="UniProtKB-SubCell"/>
</dbReference>
<evidence type="ECO:0000313" key="10">
    <source>
        <dbReference type="Proteomes" id="UP001108123"/>
    </source>
</evidence>
<dbReference type="EMBL" id="JAKNID010000011">
    <property type="protein sequence ID" value="MCG4564709.1"/>
    <property type="molecule type" value="Genomic_DNA"/>
</dbReference>
<keyword evidence="10" id="KW-1185">Reference proteome</keyword>
<keyword evidence="2" id="KW-0479">Metal-binding</keyword>
<keyword evidence="3" id="KW-0408">Iron</keyword>
<dbReference type="GO" id="GO:0046872">
    <property type="term" value="F:metal ion binding"/>
    <property type="evidence" value="ECO:0007669"/>
    <property type="project" value="UniProtKB-KW"/>
</dbReference>
<dbReference type="GO" id="GO:0006879">
    <property type="term" value="P:intracellular iron ion homeostasis"/>
    <property type="evidence" value="ECO:0007669"/>
    <property type="project" value="UniProtKB-KW"/>
</dbReference>
<feature type="region of interest" description="Disordered" evidence="6">
    <location>
        <begin position="96"/>
        <end position="121"/>
    </location>
</feature>
<evidence type="ECO:0000256" key="3">
    <source>
        <dbReference type="ARBA" id="ARBA00023004"/>
    </source>
</evidence>
<protein>
    <submittedName>
        <fullName evidence="7">Ferritin-like domain-containing protein</fullName>
    </submittedName>
</protein>
<feature type="compositionally biased region" description="Basic and acidic residues" evidence="6">
    <location>
        <begin position="99"/>
        <end position="109"/>
    </location>
</feature>
<evidence type="ECO:0000313" key="7">
    <source>
        <dbReference type="EMBL" id="MCG4564709.1"/>
    </source>
</evidence>
<keyword evidence="5" id="KW-1284">Encapsulin nanocompartment</keyword>
<dbReference type="Proteomes" id="UP000462760">
    <property type="component" value="Unassembled WGS sequence"/>
</dbReference>
<keyword evidence="1" id="KW-0409">Iron storage</keyword>
<dbReference type="Pfam" id="PF22277">
    <property type="entry name" value="EncFtn-like"/>
    <property type="match status" value="1"/>
</dbReference>
<name>A0A844FH29_9FIRM</name>
<dbReference type="SUPFAM" id="SSF47240">
    <property type="entry name" value="Ferritin-like"/>
    <property type="match status" value="1"/>
</dbReference>
<dbReference type="Proteomes" id="UP001108123">
    <property type="component" value="Unassembled WGS sequence"/>
</dbReference>